<reference evidence="2" key="1">
    <citation type="journal article" date="2012" name="J. Microbiol. Biotechnol.">
        <title>Ramlibacter ginsenosidimutans sp. nov., with ginsenoside-converting activity.</title>
        <authorList>
            <person name="Wang L."/>
            <person name="An D.S."/>
            <person name="Kim S.G."/>
            <person name="Jin F.X."/>
            <person name="Kim S.C."/>
            <person name="Lee S.T."/>
            <person name="Im W.T."/>
        </authorList>
    </citation>
    <scope>NUCLEOTIDE SEQUENCE</scope>
    <source>
        <strain evidence="2">KACC 17527</strain>
    </source>
</reference>
<dbReference type="NCBIfam" id="NF033920">
    <property type="entry name" value="C39_PA2778_fam"/>
    <property type="match status" value="1"/>
</dbReference>
<keyword evidence="3" id="KW-1185">Reference proteome</keyword>
<gene>
    <name evidence="2" type="ORF">JJB11_18595</name>
</gene>
<dbReference type="EMBL" id="JAEPWM010000008">
    <property type="protein sequence ID" value="MBK6008116.1"/>
    <property type="molecule type" value="Genomic_DNA"/>
</dbReference>
<dbReference type="Pfam" id="PF14559">
    <property type="entry name" value="TPR_19"/>
    <property type="match status" value="1"/>
</dbReference>
<evidence type="ECO:0000313" key="3">
    <source>
        <dbReference type="Proteomes" id="UP000630528"/>
    </source>
</evidence>
<dbReference type="Gene3D" id="3.90.70.10">
    <property type="entry name" value="Cysteine proteinases"/>
    <property type="match status" value="1"/>
</dbReference>
<dbReference type="InterPro" id="IPR039563">
    <property type="entry name" value="Peptidase_C39_single_dom"/>
</dbReference>
<dbReference type="SUPFAM" id="SSF48452">
    <property type="entry name" value="TPR-like"/>
    <property type="match status" value="1"/>
</dbReference>
<evidence type="ECO:0000313" key="2">
    <source>
        <dbReference type="EMBL" id="MBK6008116.1"/>
    </source>
</evidence>
<feature type="domain" description="Peptidase C39-like" evidence="1">
    <location>
        <begin position="53"/>
        <end position="162"/>
    </location>
</feature>
<sequence length="326" mass="35920">MPATIANGLRQGWRLALCAAVLLLCGCSTLIPQTVALRTAWPAGVPQQVELTQVPFFPQKDYQCGPAALAMAMDYSGAKLRPEDLVDEVWLPSRQGSLQVEMLAAPRRHGLVSYHLAPQYTDLLREVAAGHPVLILQDAGLLFPEWHYAVVNGFDYATGTIYLRSGLEPREAMPFSYFERTWRAGHYWAMVVTPPDQVPATATEDRWLKALLGLARAGKPEATIRGYRAAVARWPDSLPASVGLANTLHDNGHLDEAAKVLRTALQRFPDSTIVLNNLAQTLSDQGRNGEALALIRRADETRSPFASEVRATRALIEERMKERTGS</sequence>
<accession>A0A934TW64</accession>
<dbReference type="InterPro" id="IPR011990">
    <property type="entry name" value="TPR-like_helical_dom_sf"/>
</dbReference>
<protein>
    <submittedName>
        <fullName evidence="2">PA2778 family cysteine peptidase</fullName>
    </submittedName>
</protein>
<comment type="caution">
    <text evidence="2">The sequence shown here is derived from an EMBL/GenBank/DDBJ whole genome shotgun (WGS) entry which is preliminary data.</text>
</comment>
<reference evidence="2" key="2">
    <citation type="submission" date="2021-01" db="EMBL/GenBank/DDBJ databases">
        <authorList>
            <person name="Kang M."/>
        </authorList>
    </citation>
    <scope>NUCLEOTIDE SEQUENCE</scope>
    <source>
        <strain evidence="2">KACC 17527</strain>
    </source>
</reference>
<proteinExistence type="predicted"/>
<dbReference type="Proteomes" id="UP000630528">
    <property type="component" value="Unassembled WGS sequence"/>
</dbReference>
<dbReference type="RefSeq" id="WP_201174855.1">
    <property type="nucleotide sequence ID" value="NZ_JAEPWM010000008.1"/>
</dbReference>
<evidence type="ECO:0000259" key="1">
    <source>
        <dbReference type="Pfam" id="PF13529"/>
    </source>
</evidence>
<dbReference type="Gene3D" id="1.25.40.10">
    <property type="entry name" value="Tetratricopeptide repeat domain"/>
    <property type="match status" value="1"/>
</dbReference>
<name>A0A934TW64_9BURK</name>
<organism evidence="2 3">
    <name type="scientific">Ramlibacter ginsenosidimutans</name>
    <dbReference type="NCBI Taxonomy" id="502333"/>
    <lineage>
        <taxon>Bacteria</taxon>
        <taxon>Pseudomonadati</taxon>
        <taxon>Pseudomonadota</taxon>
        <taxon>Betaproteobacteria</taxon>
        <taxon>Burkholderiales</taxon>
        <taxon>Comamonadaceae</taxon>
        <taxon>Ramlibacter</taxon>
    </lineage>
</organism>
<dbReference type="InterPro" id="IPR039564">
    <property type="entry name" value="Peptidase_C39-like"/>
</dbReference>
<dbReference type="CDD" id="cd02549">
    <property type="entry name" value="Peptidase_C39A"/>
    <property type="match status" value="1"/>
</dbReference>
<dbReference type="AlphaFoldDB" id="A0A934TW64"/>
<dbReference type="Pfam" id="PF13529">
    <property type="entry name" value="Peptidase_C39_2"/>
    <property type="match status" value="1"/>
</dbReference>